<dbReference type="EMBL" id="JAAGNA010001165">
    <property type="protein sequence ID" value="NEC53491.1"/>
    <property type="molecule type" value="Genomic_DNA"/>
</dbReference>
<keyword evidence="1" id="KW-0812">Transmembrane</keyword>
<proteinExistence type="predicted"/>
<comment type="caution">
    <text evidence="2">The sequence shown here is derived from an EMBL/GenBank/DDBJ whole genome shotgun (WGS) entry which is preliminary data.</text>
</comment>
<feature type="transmembrane region" description="Helical" evidence="1">
    <location>
        <begin position="112"/>
        <end position="135"/>
    </location>
</feature>
<dbReference type="AlphaFoldDB" id="A0A9X5CUZ5"/>
<accession>A0A9X5CUZ5</accession>
<sequence>MAHAAPRNRGMIEQGRTTDVFDARTHRAARIVLPVLAALVYGFWAAANRRYGGPITGWNLLFGFLTALVFAVVLVTLLTVAPKLHRGLHAVAWAAFAGIAVGFLFSQSNGSIYRSVALGVGVMVGTFLLLFYRYYTKEDAEGHRLE</sequence>
<reference evidence="2 3" key="1">
    <citation type="submission" date="2020-01" db="EMBL/GenBank/DDBJ databases">
        <title>Insect and environment-associated Actinomycetes.</title>
        <authorList>
            <person name="Currrie C."/>
            <person name="Chevrette M."/>
            <person name="Carlson C."/>
            <person name="Stubbendieck R."/>
            <person name="Wendt-Pienkowski E."/>
        </authorList>
    </citation>
    <scope>NUCLEOTIDE SEQUENCE [LARGE SCALE GENOMIC DNA]</scope>
    <source>
        <strain evidence="2 3">SID8189</strain>
    </source>
</reference>
<name>A0A9X5CUZ5_9ACTN</name>
<evidence type="ECO:0000313" key="2">
    <source>
        <dbReference type="EMBL" id="NEC53491.1"/>
    </source>
</evidence>
<feature type="transmembrane region" description="Helical" evidence="1">
    <location>
        <begin position="58"/>
        <end position="80"/>
    </location>
</feature>
<feature type="transmembrane region" description="Helical" evidence="1">
    <location>
        <begin position="28"/>
        <end position="46"/>
    </location>
</feature>
<feature type="transmembrane region" description="Helical" evidence="1">
    <location>
        <begin position="87"/>
        <end position="106"/>
    </location>
</feature>
<keyword evidence="3" id="KW-1185">Reference proteome</keyword>
<organism evidence="2 3">
    <name type="scientific">Actinospica acidiphila</name>
    <dbReference type="NCBI Taxonomy" id="304899"/>
    <lineage>
        <taxon>Bacteria</taxon>
        <taxon>Bacillati</taxon>
        <taxon>Actinomycetota</taxon>
        <taxon>Actinomycetes</taxon>
        <taxon>Catenulisporales</taxon>
        <taxon>Actinospicaceae</taxon>
        <taxon>Actinospica</taxon>
    </lineage>
</organism>
<dbReference type="Proteomes" id="UP000471745">
    <property type="component" value="Unassembled WGS sequence"/>
</dbReference>
<evidence type="ECO:0000256" key="1">
    <source>
        <dbReference type="SAM" id="Phobius"/>
    </source>
</evidence>
<protein>
    <submittedName>
        <fullName evidence="2">Uncharacterized protein</fullName>
    </submittedName>
</protein>
<keyword evidence="1" id="KW-0472">Membrane</keyword>
<gene>
    <name evidence="2" type="ORF">G3I18_33840</name>
</gene>
<evidence type="ECO:0000313" key="3">
    <source>
        <dbReference type="Proteomes" id="UP000471745"/>
    </source>
</evidence>
<keyword evidence="1" id="KW-1133">Transmembrane helix</keyword>
<dbReference type="RefSeq" id="WP_163091760.1">
    <property type="nucleotide sequence ID" value="NZ_JAAGNA010001165.1"/>
</dbReference>